<name>A0ACD5IJW8_9PROT</name>
<evidence type="ECO:0000313" key="1">
    <source>
        <dbReference type="EMBL" id="XRP74012.1"/>
    </source>
</evidence>
<protein>
    <submittedName>
        <fullName evidence="1">Metallophosphoesterase</fullName>
    </submittedName>
</protein>
<gene>
    <name evidence="1" type="ORF">HF292_005010</name>
</gene>
<organism evidence="1 2">
    <name type="scientific">Acidithiobacillus ferruginosus</name>
    <dbReference type="NCBI Taxonomy" id="3063951"/>
    <lineage>
        <taxon>Bacteria</taxon>
        <taxon>Pseudomonadati</taxon>
        <taxon>Pseudomonadota</taxon>
        <taxon>Acidithiobacillia</taxon>
        <taxon>Acidithiobacillales</taxon>
        <taxon>Acidithiobacillaceae</taxon>
        <taxon>Acidithiobacillus</taxon>
    </lineage>
</organism>
<dbReference type="EMBL" id="CP130946">
    <property type="protein sequence ID" value="XRP74012.1"/>
    <property type="molecule type" value="Genomic_DNA"/>
</dbReference>
<proteinExistence type="predicted"/>
<accession>A0ACD5IJW8</accession>
<evidence type="ECO:0000313" key="2">
    <source>
        <dbReference type="Proteomes" id="UP001196097"/>
    </source>
</evidence>
<dbReference type="Proteomes" id="UP001196097">
    <property type="component" value="Chromosome"/>
</dbReference>
<reference evidence="1 2" key="1">
    <citation type="journal article" date="2021" name="ISME J.">
        <title>Genomic evolution of the class Acidithiobacillia: deep-branching Proteobacteria living in extreme acidic conditions.</title>
        <authorList>
            <person name="Moya-Beltran A."/>
            <person name="Beard S."/>
            <person name="Rojas-Villalobos C."/>
            <person name="Issotta F."/>
            <person name="Gallardo Y."/>
            <person name="Ulloa R."/>
            <person name="Giaveno A."/>
            <person name="Degli Esposti M."/>
            <person name="Johnson D.B."/>
            <person name="Quatrini R."/>
        </authorList>
    </citation>
    <scope>NUCLEOTIDE SEQUENCE [LARGE SCALE GENOMIC DNA]</scope>
    <source>
        <strain evidence="1 2">CF3</strain>
    </source>
</reference>
<keyword evidence="2" id="KW-1185">Reference proteome</keyword>
<sequence>MRIAYASDLHLEFDSSITLTGLSGVDVLVLAGDVDTMPEYYTEFLRKLRLAYAGPVIFVLGNHEYYHGVFPDDRQKYRDAIAHDHQAFLLENESVVIGGTRFLGATLWTDFASGKQMRNCRHMMSDFEVIHDGLVPCKGVSGSITPETILKVHQDSIAWLEDQFNHHSHEGPTVVITHHAPSYKSQHPRFAGSPISGGFCSNQERRIQRWKPDVWIHGHVHDPMDYRIGKTRVLCNPWGYPDEGRAREYRIVETNATSKGDSYA</sequence>